<dbReference type="InterPro" id="IPR011990">
    <property type="entry name" value="TPR-like_helical_dom_sf"/>
</dbReference>
<dbReference type="GO" id="GO:0009279">
    <property type="term" value="C:cell outer membrane"/>
    <property type="evidence" value="ECO:0007669"/>
    <property type="project" value="UniProtKB-SubCell"/>
</dbReference>
<feature type="domain" description="RagB/SusD" evidence="6">
    <location>
        <begin position="347"/>
        <end position="470"/>
    </location>
</feature>
<dbReference type="KEGG" id="est:DN752_20140"/>
<dbReference type="Pfam" id="PF14322">
    <property type="entry name" value="SusD-like_3"/>
    <property type="match status" value="1"/>
</dbReference>
<comment type="subcellular location">
    <subcellularLocation>
        <location evidence="1">Cell outer membrane</location>
    </subcellularLocation>
</comment>
<evidence type="ECO:0000259" key="6">
    <source>
        <dbReference type="Pfam" id="PF07980"/>
    </source>
</evidence>
<dbReference type="RefSeq" id="WP_112785637.1">
    <property type="nucleotide sequence ID" value="NZ_CP030041.1"/>
</dbReference>
<feature type="domain" description="SusD-like N-terminal" evidence="7">
    <location>
        <begin position="25"/>
        <end position="233"/>
    </location>
</feature>
<dbReference type="PROSITE" id="PS51257">
    <property type="entry name" value="PROKAR_LIPOPROTEIN"/>
    <property type="match status" value="1"/>
</dbReference>
<proteinExistence type="inferred from homology"/>
<dbReference type="Gene3D" id="2.20.20.130">
    <property type="match status" value="1"/>
</dbReference>
<dbReference type="InterPro" id="IPR012944">
    <property type="entry name" value="SusD_RagB_dom"/>
</dbReference>
<evidence type="ECO:0000256" key="3">
    <source>
        <dbReference type="ARBA" id="ARBA00022729"/>
    </source>
</evidence>
<dbReference type="Pfam" id="PF07980">
    <property type="entry name" value="SusD_RagB"/>
    <property type="match status" value="1"/>
</dbReference>
<gene>
    <name evidence="8" type="ORF">DN752_20140</name>
</gene>
<dbReference type="Gene3D" id="1.25.40.900">
    <property type="match status" value="1"/>
</dbReference>
<dbReference type="Gene3D" id="1.25.40.390">
    <property type="match status" value="1"/>
</dbReference>
<sequence length="470" mass="51844">MKKLHLYMITGALTVGSMSSCSESFLEIDPEQSVSTNNVVTDVNTLQTALNGVYSKLQDDGYYGRSVYVIPELMADNLYLSLRNTGRYLDYHNFIVREQDSYAEDLWNTSYEVAINATRAIQGGEALEVSGDQQNTANQFIGEAYALRALGHFDLTRFFAQPYNFTSDASHLGVPVIASIGDDPISPARNTVKEDFDLIIADLNQAISMMSSGSANGTFSVNAAKALLSRVYLYTGQYDLAAQHATEVIDSGDYELMSAANYSTIWAPDYNSEIIFEIVNTLADNAGTNGLGHFFAEEGYADALVTEELFGLYADSDARKTAIVRKPKNGAEDDALFVMKFPQGALQDDNVKILRLAELYLIRAEAYAKTNQPALALEDLNTIRQTRDPEAAPVAASGDELLGNILEERRKELAFEGHRLFDLNRNKMDVTIDQGEEVIEASYPNDRFILPIPLSELNANPNIAPQNDGY</sequence>
<evidence type="ECO:0000256" key="1">
    <source>
        <dbReference type="ARBA" id="ARBA00004442"/>
    </source>
</evidence>
<dbReference type="CDD" id="cd08977">
    <property type="entry name" value="SusD"/>
    <property type="match status" value="1"/>
</dbReference>
<dbReference type="AlphaFoldDB" id="A0A2Z4IN50"/>
<dbReference type="SUPFAM" id="SSF48452">
    <property type="entry name" value="TPR-like"/>
    <property type="match status" value="1"/>
</dbReference>
<evidence type="ECO:0000256" key="2">
    <source>
        <dbReference type="ARBA" id="ARBA00006275"/>
    </source>
</evidence>
<dbReference type="InterPro" id="IPR033985">
    <property type="entry name" value="SusD-like_N"/>
</dbReference>
<evidence type="ECO:0000313" key="9">
    <source>
        <dbReference type="Proteomes" id="UP000248688"/>
    </source>
</evidence>
<evidence type="ECO:0000256" key="5">
    <source>
        <dbReference type="ARBA" id="ARBA00023237"/>
    </source>
</evidence>
<keyword evidence="9" id="KW-1185">Reference proteome</keyword>
<keyword evidence="5" id="KW-0998">Cell outer membrane</keyword>
<dbReference type="OrthoDB" id="621570at2"/>
<accession>A0A2Z4IN50</accession>
<name>A0A2Z4IN50_9BACT</name>
<evidence type="ECO:0000256" key="4">
    <source>
        <dbReference type="ARBA" id="ARBA00023136"/>
    </source>
</evidence>
<keyword evidence="4" id="KW-0472">Membrane</keyword>
<comment type="similarity">
    <text evidence="2">Belongs to the SusD family.</text>
</comment>
<protein>
    <submittedName>
        <fullName evidence="8">RagB/SusD family nutrient uptake outer membrane protein</fullName>
    </submittedName>
</protein>
<evidence type="ECO:0000313" key="8">
    <source>
        <dbReference type="EMBL" id="AWW32264.1"/>
    </source>
</evidence>
<dbReference type="Proteomes" id="UP000248688">
    <property type="component" value="Chromosome"/>
</dbReference>
<reference evidence="8 9" key="1">
    <citation type="submission" date="2018-06" db="EMBL/GenBank/DDBJ databases">
        <title>Echinicola strongylocentroti sp. nov., isolated from a sea urchin Strongylocentrotus intermedius.</title>
        <authorList>
            <person name="Bae S.S."/>
        </authorList>
    </citation>
    <scope>NUCLEOTIDE SEQUENCE [LARGE SCALE GENOMIC DNA]</scope>
    <source>
        <strain evidence="8 9">MEBiC08714</strain>
    </source>
</reference>
<keyword evidence="3" id="KW-0732">Signal</keyword>
<organism evidence="8 9">
    <name type="scientific">Echinicola strongylocentroti</name>
    <dbReference type="NCBI Taxonomy" id="1795355"/>
    <lineage>
        <taxon>Bacteria</taxon>
        <taxon>Pseudomonadati</taxon>
        <taxon>Bacteroidota</taxon>
        <taxon>Cytophagia</taxon>
        <taxon>Cytophagales</taxon>
        <taxon>Cyclobacteriaceae</taxon>
        <taxon>Echinicola</taxon>
    </lineage>
</organism>
<dbReference type="EMBL" id="CP030041">
    <property type="protein sequence ID" value="AWW32264.1"/>
    <property type="molecule type" value="Genomic_DNA"/>
</dbReference>
<evidence type="ECO:0000259" key="7">
    <source>
        <dbReference type="Pfam" id="PF14322"/>
    </source>
</evidence>